<dbReference type="RefSeq" id="WP_378256782.1">
    <property type="nucleotide sequence ID" value="NZ_JBHSJV010000001.1"/>
</dbReference>
<dbReference type="EMBL" id="JBHULX010000046">
    <property type="protein sequence ID" value="MFD2593350.1"/>
    <property type="molecule type" value="Genomic_DNA"/>
</dbReference>
<sequence>MEEQENNQTSKSLDLVGLGETAKAIPKEVYVETTKALIDSFNKIVAPITETTSGFGRYIRQKFDNMVDAEKAVGAYTIQKAVEKAQLKGQLNSPKHLKSFVKSFEEASKEVDPTLHEMWENILANQLIDSEFHPRYVNILSNFSASEAELLLRLNTFEEIGKDHSGYFGSPRNFNHYVLKNHDKELNTWTYSCNVLLEFELAEVQAPNREIYEESDRVTILYITNSGKRFLNAVTLK</sequence>
<gene>
    <name evidence="1" type="ORF">ACFSTE_21115</name>
</gene>
<evidence type="ECO:0000313" key="1">
    <source>
        <dbReference type="EMBL" id="MFD2593350.1"/>
    </source>
</evidence>
<accession>A0ABW5ND11</accession>
<keyword evidence="2" id="KW-1185">Reference proteome</keyword>
<dbReference type="Proteomes" id="UP001597459">
    <property type="component" value="Unassembled WGS sequence"/>
</dbReference>
<organism evidence="1 2">
    <name type="scientific">Aquimarina hainanensis</name>
    <dbReference type="NCBI Taxonomy" id="1578017"/>
    <lineage>
        <taxon>Bacteria</taxon>
        <taxon>Pseudomonadati</taxon>
        <taxon>Bacteroidota</taxon>
        <taxon>Flavobacteriia</taxon>
        <taxon>Flavobacteriales</taxon>
        <taxon>Flavobacteriaceae</taxon>
        <taxon>Aquimarina</taxon>
    </lineage>
</organism>
<comment type="caution">
    <text evidence="1">The sequence shown here is derived from an EMBL/GenBank/DDBJ whole genome shotgun (WGS) entry which is preliminary data.</text>
</comment>
<evidence type="ECO:0000313" key="2">
    <source>
        <dbReference type="Proteomes" id="UP001597459"/>
    </source>
</evidence>
<reference evidence="2" key="1">
    <citation type="journal article" date="2019" name="Int. J. Syst. Evol. Microbiol.">
        <title>The Global Catalogue of Microorganisms (GCM) 10K type strain sequencing project: providing services to taxonomists for standard genome sequencing and annotation.</title>
        <authorList>
            <consortium name="The Broad Institute Genomics Platform"/>
            <consortium name="The Broad Institute Genome Sequencing Center for Infectious Disease"/>
            <person name="Wu L."/>
            <person name="Ma J."/>
        </authorList>
    </citation>
    <scope>NUCLEOTIDE SEQUENCE [LARGE SCALE GENOMIC DNA]</scope>
    <source>
        <strain evidence="2">KCTC 42423</strain>
    </source>
</reference>
<proteinExistence type="predicted"/>
<name>A0ABW5ND11_9FLAO</name>
<protein>
    <submittedName>
        <fullName evidence="1">Abi-alpha family protein</fullName>
    </submittedName>
</protein>
<dbReference type="Pfam" id="PF14337">
    <property type="entry name" value="Abi_alpha"/>
    <property type="match status" value="1"/>
</dbReference>
<dbReference type="InterPro" id="IPR025506">
    <property type="entry name" value="Abi_alpha"/>
</dbReference>